<dbReference type="RefSeq" id="WP_011763475.1">
    <property type="nucleotide sequence ID" value="NC_008701.1"/>
</dbReference>
<dbReference type="KEGG" id="pis:Pisl_1749"/>
<reference evidence="1" key="1">
    <citation type="submission" date="2006-12" db="EMBL/GenBank/DDBJ databases">
        <title>Complete sequence of Pyrobaculum islandicum DSM 4184.</title>
        <authorList>
            <person name="Copeland A."/>
            <person name="Lucas S."/>
            <person name="Lapidus A."/>
            <person name="Barry K."/>
            <person name="Detter J.C."/>
            <person name="Glavina del Rio T."/>
            <person name="Dalin E."/>
            <person name="Tice H."/>
            <person name="Pitluck S."/>
            <person name="Meincke L."/>
            <person name="Brettin T."/>
            <person name="Bruce D."/>
            <person name="Han C."/>
            <person name="Tapia R."/>
            <person name="Gilna P."/>
            <person name="Schmutz J."/>
            <person name="Larimer F."/>
            <person name="Land M."/>
            <person name="Hauser L."/>
            <person name="Kyrpides N."/>
            <person name="Mikhailova N."/>
            <person name="Cozen A.E."/>
            <person name="Fitz-Gibbon S.T."/>
            <person name="House C.H."/>
            <person name="Saltikov C."/>
            <person name="Lowe T."/>
            <person name="Richardson P."/>
        </authorList>
    </citation>
    <scope>NUCLEOTIDE SEQUENCE [LARGE SCALE GENOMIC DNA]</scope>
    <source>
        <strain evidence="1">DSM 4184</strain>
    </source>
</reference>
<dbReference type="AlphaFoldDB" id="A1RVB8"/>
<dbReference type="OrthoDB" id="27591at2157"/>
<dbReference type="eggNOG" id="arCOG00307">
    <property type="taxonomic scope" value="Archaea"/>
</dbReference>
<accession>A1RVB8</accession>
<dbReference type="GeneID" id="4617123"/>
<keyword evidence="2" id="KW-1185">Reference proteome</keyword>
<gene>
    <name evidence="1" type="ordered locus">Pisl_1749</name>
</gene>
<sequence>MAFVIRRGFVEWDLAVVTPEIERALWEVGVRAALLREEVETSLLAPVVRGVDVRWTEAKGREKFNVYVYREEVQIIRVNPLTPLTHDQVKTAAKYGKYIELPLRPLLKDLSLLARWLEVLEPEITIFSTPVESLSDVKAPLDIAALLIEISGDSSWRDAIVNSLGVLTELILEKDG</sequence>
<dbReference type="InterPro" id="IPR016195">
    <property type="entry name" value="Pol/histidinol_Pase-like"/>
</dbReference>
<dbReference type="EMBL" id="CP000504">
    <property type="protein sequence ID" value="ABL88900.1"/>
    <property type="molecule type" value="Genomic_DNA"/>
</dbReference>
<evidence type="ECO:0000313" key="2">
    <source>
        <dbReference type="Proteomes" id="UP000002595"/>
    </source>
</evidence>
<dbReference type="HOGENOM" id="CLU_1444723_0_0_2"/>
<organism evidence="1 2">
    <name type="scientific">Pyrobaculum islandicum (strain DSM 4184 / JCM 9189 / GEO3)</name>
    <dbReference type="NCBI Taxonomy" id="384616"/>
    <lineage>
        <taxon>Archaea</taxon>
        <taxon>Thermoproteota</taxon>
        <taxon>Thermoprotei</taxon>
        <taxon>Thermoproteales</taxon>
        <taxon>Thermoproteaceae</taxon>
        <taxon>Pyrobaculum</taxon>
    </lineage>
</organism>
<name>A1RVB8_PYRIL</name>
<protein>
    <submittedName>
        <fullName evidence="1">Uncharacterized protein</fullName>
    </submittedName>
</protein>
<proteinExistence type="predicted"/>
<dbReference type="SUPFAM" id="SSF89550">
    <property type="entry name" value="PHP domain-like"/>
    <property type="match status" value="1"/>
</dbReference>
<dbReference type="Proteomes" id="UP000002595">
    <property type="component" value="Chromosome"/>
</dbReference>
<dbReference type="STRING" id="384616.Pisl_1749"/>
<evidence type="ECO:0000313" key="1">
    <source>
        <dbReference type="EMBL" id="ABL88900.1"/>
    </source>
</evidence>